<reference evidence="1 2" key="1">
    <citation type="journal article" date="2014" name="Syst. Appl. Microbiol.">
        <title>Complete genomes of freshwater sulfur oxidizers Sulfuricella denitrificans skB26 and Sulfuritalea hydrogenivorans sk43H: genetic insights into the sulfur oxidation pathway of betaproteobacteria.</title>
        <authorList>
            <person name="Watanabe T."/>
            <person name="Kojima H."/>
            <person name="Fukui M."/>
        </authorList>
    </citation>
    <scope>NUCLEOTIDE SEQUENCE [LARGE SCALE GENOMIC DNA]</scope>
    <source>
        <strain evidence="1">DSM22779</strain>
    </source>
</reference>
<accession>W0SHX3</accession>
<dbReference type="Pfam" id="PF09650">
    <property type="entry name" value="PHA_gran_rgn"/>
    <property type="match status" value="1"/>
</dbReference>
<dbReference type="RefSeq" id="WP_041099780.1">
    <property type="nucleotide sequence ID" value="NZ_AP012547.1"/>
</dbReference>
<dbReference type="NCBIfam" id="TIGR02610">
    <property type="entry name" value="PHA_gran_rgn"/>
    <property type="match status" value="1"/>
</dbReference>
<protein>
    <submittedName>
        <fullName evidence="1">Polyhydroxyalkanoic acid system protein</fullName>
    </submittedName>
</protein>
<dbReference type="InterPro" id="IPR013433">
    <property type="entry name" value="PHA_gran_rgn"/>
</dbReference>
<evidence type="ECO:0000313" key="1">
    <source>
        <dbReference type="EMBL" id="BAO30382.1"/>
    </source>
</evidence>
<dbReference type="KEGG" id="shd:SUTH_02600"/>
<gene>
    <name evidence="1" type="ORF">SUTH_02600</name>
</gene>
<dbReference type="Proteomes" id="UP000031637">
    <property type="component" value="Chromosome"/>
</dbReference>
<sequence>MSEIRVCRAHGTTLKNARKGAEHIAEELGEEFGLDHAWEGNTLRFQRMGVSGHIEVGKKEVEVYVKLGFLLMALGPRIEHEIKRFCDENFGPE</sequence>
<dbReference type="OrthoDB" id="287584at2"/>
<dbReference type="AlphaFoldDB" id="W0SHX3"/>
<proteinExistence type="predicted"/>
<dbReference type="EMBL" id="AP012547">
    <property type="protein sequence ID" value="BAO30382.1"/>
    <property type="molecule type" value="Genomic_DNA"/>
</dbReference>
<dbReference type="STRING" id="1223802.SUTH_02600"/>
<keyword evidence="2" id="KW-1185">Reference proteome</keyword>
<name>W0SHX3_9PROT</name>
<dbReference type="HOGENOM" id="CLU_161965_0_0_4"/>
<organism evidence="1 2">
    <name type="scientific">Sulfuritalea hydrogenivorans sk43H</name>
    <dbReference type="NCBI Taxonomy" id="1223802"/>
    <lineage>
        <taxon>Bacteria</taxon>
        <taxon>Pseudomonadati</taxon>
        <taxon>Pseudomonadota</taxon>
        <taxon>Betaproteobacteria</taxon>
        <taxon>Nitrosomonadales</taxon>
        <taxon>Sterolibacteriaceae</taxon>
        <taxon>Sulfuritalea</taxon>
    </lineage>
</organism>
<evidence type="ECO:0000313" key="2">
    <source>
        <dbReference type="Proteomes" id="UP000031637"/>
    </source>
</evidence>